<dbReference type="PROSITE" id="PS50110">
    <property type="entry name" value="RESPONSE_REGULATORY"/>
    <property type="match status" value="1"/>
</dbReference>
<dbReference type="EMBL" id="MN079090">
    <property type="protein sequence ID" value="QEA04869.1"/>
    <property type="molecule type" value="Genomic_DNA"/>
</dbReference>
<dbReference type="SUPFAM" id="SSF52172">
    <property type="entry name" value="CheY-like"/>
    <property type="match status" value="1"/>
</dbReference>
<name>A0A5B8R733_9ZZZZ</name>
<evidence type="ECO:0000313" key="3">
    <source>
        <dbReference type="EMBL" id="QEA04869.1"/>
    </source>
</evidence>
<dbReference type="InterPro" id="IPR052020">
    <property type="entry name" value="Cyclic_di-GMP/3'3'-cGAMP_PDE"/>
</dbReference>
<dbReference type="SMART" id="SM00448">
    <property type="entry name" value="REC"/>
    <property type="match status" value="1"/>
</dbReference>
<feature type="domain" description="HD-GYP" evidence="2">
    <location>
        <begin position="149"/>
        <end position="345"/>
    </location>
</feature>
<feature type="domain" description="Response regulatory" evidence="1">
    <location>
        <begin position="15"/>
        <end position="130"/>
    </location>
</feature>
<dbReference type="SUPFAM" id="SSF109604">
    <property type="entry name" value="HD-domain/PDEase-like"/>
    <property type="match status" value="1"/>
</dbReference>
<protein>
    <submittedName>
        <fullName evidence="3">Uncharacterized protein</fullName>
    </submittedName>
</protein>
<proteinExistence type="predicted"/>
<dbReference type="Gene3D" id="1.10.3210.10">
    <property type="entry name" value="Hypothetical protein af1432"/>
    <property type="match status" value="1"/>
</dbReference>
<dbReference type="InterPro" id="IPR001789">
    <property type="entry name" value="Sig_transdc_resp-reg_receiver"/>
</dbReference>
<dbReference type="AlphaFoldDB" id="A0A5B8R733"/>
<dbReference type="PROSITE" id="PS51832">
    <property type="entry name" value="HD_GYP"/>
    <property type="match status" value="1"/>
</dbReference>
<dbReference type="InterPro" id="IPR037522">
    <property type="entry name" value="HD_GYP_dom"/>
</dbReference>
<sequence>MSDDTAAPETGSGHTVLCVDDEPHVLTALRRELIGRGYAMRGANSGAEAKAVLDEESLAAIICDYRLADENGVDLLIDFAARAPSVPRILLTAYGNYATSLRAINEAGIHALVEKPWSADELHATLVAAISNAEGKRLDRDIATEQPPAETIPEAARTLAEGLYTLETAAKQGHGDRVATLMEGFCRHLKLSESRVIEATLAARLHDVGEATLPESIQRTPESRLPESAIESFRRHPVVIADALAHSAPLGEAASIVRHHHERYDGKGFPDGLKGNAIPVAARMLAVIDVFDEAMHGHIRPRRLSEADARALLQRERGGRFDPRAVNAFLRWHDLQSEGDDAGQEGVPISELRPGMVLAKDLTTPEGLLLIPAGHRLSEGLLERVQSLGAAHGDTLRAKIIGGRKR</sequence>
<dbReference type="CDD" id="cd00077">
    <property type="entry name" value="HDc"/>
    <property type="match status" value="1"/>
</dbReference>
<dbReference type="GO" id="GO:0000160">
    <property type="term" value="P:phosphorelay signal transduction system"/>
    <property type="evidence" value="ECO:0007669"/>
    <property type="project" value="InterPro"/>
</dbReference>
<reference evidence="3" key="1">
    <citation type="submission" date="2019-06" db="EMBL/GenBank/DDBJ databases">
        <authorList>
            <person name="Murdoch R.W."/>
            <person name="Fathepure B."/>
        </authorList>
    </citation>
    <scope>NUCLEOTIDE SEQUENCE</scope>
</reference>
<dbReference type="Pfam" id="PF00072">
    <property type="entry name" value="Response_reg"/>
    <property type="match status" value="1"/>
</dbReference>
<dbReference type="InterPro" id="IPR003607">
    <property type="entry name" value="HD/PDEase_dom"/>
</dbReference>
<organism evidence="3">
    <name type="scientific">uncultured organism</name>
    <dbReference type="NCBI Taxonomy" id="155900"/>
    <lineage>
        <taxon>unclassified sequences</taxon>
        <taxon>environmental samples</taxon>
    </lineage>
</organism>
<evidence type="ECO:0000259" key="1">
    <source>
        <dbReference type="PROSITE" id="PS50110"/>
    </source>
</evidence>
<dbReference type="Pfam" id="PF13487">
    <property type="entry name" value="HD_5"/>
    <property type="match status" value="1"/>
</dbReference>
<evidence type="ECO:0000259" key="2">
    <source>
        <dbReference type="PROSITE" id="PS51832"/>
    </source>
</evidence>
<dbReference type="PANTHER" id="PTHR45228">
    <property type="entry name" value="CYCLIC DI-GMP PHOSPHODIESTERASE TM_0186-RELATED"/>
    <property type="match status" value="1"/>
</dbReference>
<accession>A0A5B8R733</accession>
<dbReference type="InterPro" id="IPR011006">
    <property type="entry name" value="CheY-like_superfamily"/>
</dbReference>
<dbReference type="Gene3D" id="3.40.50.2300">
    <property type="match status" value="1"/>
</dbReference>
<dbReference type="PANTHER" id="PTHR45228:SF8">
    <property type="entry name" value="TWO-COMPONENT RESPONSE REGULATOR-RELATED"/>
    <property type="match status" value="1"/>
</dbReference>
<gene>
    <name evidence="3" type="ORF">KBTEX_01185</name>
</gene>